<evidence type="ECO:0000259" key="3">
    <source>
        <dbReference type="Pfam" id="PF00703"/>
    </source>
</evidence>
<name>A0A5N6MH85_9MICC</name>
<sequence length="438" mass="47199">MPGADDADGGDGVPGADDVDGVPGGDDAAGADDAAPGHVPGAGTSPGSLDGGSYGPGRTADLTAEITVSSAGQTVAHAAVGPGVPLRIPIPDPHLWTPEDPFLYDVEVRLLAGGREIDQVQSYTGLRTFGMGPDAAGRQRLLLNGRPYFHAGLLDQGYWPDGLYTAPSDAALASDIDRARGLGFTMLRKHIKIEPLRWYYHCDRLGILVWQDLVNGGTTYRHSVVTAPVVGGTHRRDDAYLAFGRDDEAGRAEFLAELQGTVELLQNTVSLAVWVPFNEGWGQFDANAVAGKLRTLDPTRSIDHASGWHDQGGGDLKSVHVYFHRFRLRKSWLHGSRAVVLSEYGGYSLRIPGHTFNAKEFGYRSFRTRQALQRAYRRLHARQIEPAVARGLAATVYTQLTDVEDEVNGLLTYDRAVLKIDGGALRETNARLIRAAGG</sequence>
<comment type="caution">
    <text evidence="4">The sequence shown here is derived from an EMBL/GenBank/DDBJ whole genome shotgun (WGS) entry which is preliminary data.</text>
</comment>
<dbReference type="PANTHER" id="PTHR42732:SF2">
    <property type="entry name" value="BETA-MANNOSIDASE"/>
    <property type="match status" value="1"/>
</dbReference>
<dbReference type="InterPro" id="IPR013783">
    <property type="entry name" value="Ig-like_fold"/>
</dbReference>
<dbReference type="EMBL" id="VTFX01000005">
    <property type="protein sequence ID" value="KAD3515520.1"/>
    <property type="molecule type" value="Genomic_DNA"/>
</dbReference>
<dbReference type="InterPro" id="IPR017853">
    <property type="entry name" value="GH"/>
</dbReference>
<dbReference type="Gene3D" id="3.20.20.80">
    <property type="entry name" value="Glycosidases"/>
    <property type="match status" value="1"/>
</dbReference>
<dbReference type="InterPro" id="IPR006102">
    <property type="entry name" value="Ig-like_GH2"/>
</dbReference>
<dbReference type="InterPro" id="IPR051913">
    <property type="entry name" value="GH2_Domain-Containing"/>
</dbReference>
<dbReference type="GO" id="GO:0004553">
    <property type="term" value="F:hydrolase activity, hydrolyzing O-glycosyl compounds"/>
    <property type="evidence" value="ECO:0007669"/>
    <property type="project" value="InterPro"/>
</dbReference>
<dbReference type="Gene3D" id="2.60.40.10">
    <property type="entry name" value="Immunoglobulins"/>
    <property type="match status" value="1"/>
</dbReference>
<dbReference type="GO" id="GO:0005975">
    <property type="term" value="P:carbohydrate metabolic process"/>
    <property type="evidence" value="ECO:0007669"/>
    <property type="project" value="InterPro"/>
</dbReference>
<dbReference type="Proteomes" id="UP000326852">
    <property type="component" value="Unassembled WGS sequence"/>
</dbReference>
<feature type="compositionally biased region" description="Low complexity" evidence="2">
    <location>
        <begin position="25"/>
        <end position="43"/>
    </location>
</feature>
<evidence type="ECO:0000256" key="1">
    <source>
        <dbReference type="ARBA" id="ARBA00007401"/>
    </source>
</evidence>
<reference evidence="4 5" key="1">
    <citation type="submission" date="2019-08" db="EMBL/GenBank/DDBJ databases">
        <title>Arthrobacter sp. nov., isolated from plateau pika and Tibetan wild ass.</title>
        <authorList>
            <person name="Ge Y."/>
        </authorList>
    </citation>
    <scope>NUCLEOTIDE SEQUENCE [LARGE SCALE GENOMIC DNA]</scope>
    <source>
        <strain evidence="4 5">785</strain>
    </source>
</reference>
<proteinExistence type="inferred from homology"/>
<gene>
    <name evidence="4" type="ORF">GD627_13685</name>
</gene>
<feature type="domain" description="Glycoside hydrolase family 2 immunoglobulin-like beta-sandwich" evidence="3">
    <location>
        <begin position="71"/>
        <end position="127"/>
    </location>
</feature>
<evidence type="ECO:0000256" key="2">
    <source>
        <dbReference type="SAM" id="MobiDB-lite"/>
    </source>
</evidence>
<accession>A0A5N6MH85</accession>
<dbReference type="Pfam" id="PF00703">
    <property type="entry name" value="Glyco_hydro_2"/>
    <property type="match status" value="1"/>
</dbReference>
<evidence type="ECO:0000313" key="5">
    <source>
        <dbReference type="Proteomes" id="UP000326852"/>
    </source>
</evidence>
<feature type="region of interest" description="Disordered" evidence="2">
    <location>
        <begin position="1"/>
        <end position="58"/>
    </location>
</feature>
<dbReference type="AlphaFoldDB" id="A0A5N6MH85"/>
<comment type="similarity">
    <text evidence="1">Belongs to the glycosyl hydrolase 2 family.</text>
</comment>
<dbReference type="SUPFAM" id="SSF49303">
    <property type="entry name" value="beta-Galactosidase/glucuronidase domain"/>
    <property type="match status" value="1"/>
</dbReference>
<dbReference type="SUPFAM" id="SSF51445">
    <property type="entry name" value="(Trans)glycosidases"/>
    <property type="match status" value="1"/>
</dbReference>
<dbReference type="PANTHER" id="PTHR42732">
    <property type="entry name" value="BETA-GALACTOSIDASE"/>
    <property type="match status" value="1"/>
</dbReference>
<protein>
    <recommendedName>
        <fullName evidence="3">Glycoside hydrolase family 2 immunoglobulin-like beta-sandwich domain-containing protein</fullName>
    </recommendedName>
</protein>
<evidence type="ECO:0000313" key="4">
    <source>
        <dbReference type="EMBL" id="KAD3515520.1"/>
    </source>
</evidence>
<keyword evidence="5" id="KW-1185">Reference proteome</keyword>
<dbReference type="InterPro" id="IPR036156">
    <property type="entry name" value="Beta-gal/glucu_dom_sf"/>
</dbReference>
<organism evidence="4 5">
    <name type="scientific">Arthrobacter yangruifuii</name>
    <dbReference type="NCBI Taxonomy" id="2606616"/>
    <lineage>
        <taxon>Bacteria</taxon>
        <taxon>Bacillati</taxon>
        <taxon>Actinomycetota</taxon>
        <taxon>Actinomycetes</taxon>
        <taxon>Micrococcales</taxon>
        <taxon>Micrococcaceae</taxon>
        <taxon>Arthrobacter</taxon>
    </lineage>
</organism>